<feature type="region of interest" description="Disordered" evidence="1">
    <location>
        <begin position="315"/>
        <end position="336"/>
    </location>
</feature>
<dbReference type="OMA" id="NEPRDQE"/>
<dbReference type="PANTHER" id="PTHR38887:SF1">
    <property type="entry name" value="RAS MODIFICATION PROTEIN ERF4"/>
    <property type="match status" value="1"/>
</dbReference>
<feature type="compositionally biased region" description="Polar residues" evidence="1">
    <location>
        <begin position="48"/>
        <end position="61"/>
    </location>
</feature>
<dbReference type="OrthoDB" id="3068835at2759"/>
<dbReference type="STRING" id="28573.A0A0U1LIH9"/>
<sequence>MSEKAQNLYTREEDPETAPPAYEPYEHHPSSGFSNNNNNNYHPSSSSRAENATTSTSTPTEKPQPAAADADSSYRQIPASSYSQPTFLPPAPAVASTTKKPIAIPAINPYSSHSPFVRAFPPILRQSHNLPRESFLPFLDNLNKLIAESPPLEVLDVTGGILRSVPILFPLHWIGATISGLAQKGSSGVAKSRTDSLIKQANKDIFGPRGLRIEIARLDALAHIARVPILNFESGGRIDNWAPVMRQLVAVDPVVNNTSYQAASEGKIPEEVLLDSVQQQVGVLQPWIAELEFDQLPRTAQSKLTRFNAALKRYNNDPRGEGRERDVRGKAPEAPEDGVRKGLWLVIRELE</sequence>
<dbReference type="InterPro" id="IPR053221">
    <property type="entry name" value="Burnettramic_acid_biosynth"/>
</dbReference>
<accession>A0A0U1LIH9</accession>
<evidence type="ECO:0000313" key="2">
    <source>
        <dbReference type="EMBL" id="CRG82828.1"/>
    </source>
</evidence>
<keyword evidence="3" id="KW-1185">Reference proteome</keyword>
<feature type="region of interest" description="Disordered" evidence="1">
    <location>
        <begin position="1"/>
        <end position="75"/>
    </location>
</feature>
<dbReference type="AlphaFoldDB" id="A0A0U1LIH9"/>
<dbReference type="Proteomes" id="UP000054383">
    <property type="component" value="Unassembled WGS sequence"/>
</dbReference>
<name>A0A0U1LIH9_TALIS</name>
<dbReference type="EMBL" id="CVMT01000001">
    <property type="protein sequence ID" value="CRG82828.1"/>
    <property type="molecule type" value="Genomic_DNA"/>
</dbReference>
<proteinExistence type="predicted"/>
<gene>
    <name evidence="2" type="ORF">PISL3812_00174</name>
</gene>
<evidence type="ECO:0000256" key="1">
    <source>
        <dbReference type="SAM" id="MobiDB-lite"/>
    </source>
</evidence>
<dbReference type="PANTHER" id="PTHR38887">
    <property type="entry name" value="CHROMOSOME 21, WHOLE GENOME SHOTGUN SEQUENCE"/>
    <property type="match status" value="1"/>
</dbReference>
<feature type="compositionally biased region" description="Low complexity" evidence="1">
    <location>
        <begin position="30"/>
        <end position="47"/>
    </location>
</feature>
<organism evidence="2 3">
    <name type="scientific">Talaromyces islandicus</name>
    <name type="common">Penicillium islandicum</name>
    <dbReference type="NCBI Taxonomy" id="28573"/>
    <lineage>
        <taxon>Eukaryota</taxon>
        <taxon>Fungi</taxon>
        <taxon>Dikarya</taxon>
        <taxon>Ascomycota</taxon>
        <taxon>Pezizomycotina</taxon>
        <taxon>Eurotiomycetes</taxon>
        <taxon>Eurotiomycetidae</taxon>
        <taxon>Eurotiales</taxon>
        <taxon>Trichocomaceae</taxon>
        <taxon>Talaromyces</taxon>
        <taxon>Talaromyces sect. Islandici</taxon>
    </lineage>
</organism>
<reference evidence="2 3" key="1">
    <citation type="submission" date="2015-04" db="EMBL/GenBank/DDBJ databases">
        <authorList>
            <person name="Syromyatnikov M.Y."/>
            <person name="Popov V.N."/>
        </authorList>
    </citation>
    <scope>NUCLEOTIDE SEQUENCE [LARGE SCALE GENOMIC DNA]</scope>
    <source>
        <strain evidence="2">WF-38-12</strain>
    </source>
</reference>
<protein>
    <submittedName>
        <fullName evidence="2">Uncharacterized protein</fullName>
    </submittedName>
</protein>
<evidence type="ECO:0000313" key="3">
    <source>
        <dbReference type="Proteomes" id="UP000054383"/>
    </source>
</evidence>